<dbReference type="Proteomes" id="UP000000763">
    <property type="component" value="Chromosome 6"/>
</dbReference>
<accession>Q69SX9</accession>
<reference evidence="2" key="2">
    <citation type="journal article" date="2008" name="Nucleic Acids Res.">
        <title>The rice annotation project database (RAP-DB): 2008 update.</title>
        <authorList>
            <consortium name="The rice annotation project (RAP)"/>
        </authorList>
    </citation>
    <scope>GENOME REANNOTATION</scope>
    <source>
        <strain evidence="2">cv. Nipponbare</strain>
    </source>
</reference>
<evidence type="ECO:0000313" key="1">
    <source>
        <dbReference type="EMBL" id="BAD35953.1"/>
    </source>
</evidence>
<dbReference type="EMBL" id="AP004804">
    <property type="protein sequence ID" value="BAD35953.1"/>
    <property type="molecule type" value="Genomic_DNA"/>
</dbReference>
<dbReference type="AlphaFoldDB" id="Q69SX9"/>
<organism evidence="1 2">
    <name type="scientific">Oryza sativa subsp. japonica</name>
    <name type="common">Rice</name>
    <dbReference type="NCBI Taxonomy" id="39947"/>
    <lineage>
        <taxon>Eukaryota</taxon>
        <taxon>Viridiplantae</taxon>
        <taxon>Streptophyta</taxon>
        <taxon>Embryophyta</taxon>
        <taxon>Tracheophyta</taxon>
        <taxon>Spermatophyta</taxon>
        <taxon>Magnoliopsida</taxon>
        <taxon>Liliopsida</taxon>
        <taxon>Poales</taxon>
        <taxon>Poaceae</taxon>
        <taxon>BOP clade</taxon>
        <taxon>Oryzoideae</taxon>
        <taxon>Oryzeae</taxon>
        <taxon>Oryzinae</taxon>
        <taxon>Oryza</taxon>
        <taxon>Oryza sativa</taxon>
    </lineage>
</organism>
<proteinExistence type="predicted"/>
<sequence length="73" mass="7955">MGGADVGVWDEGRRGARAAASSVVEFHEIPTFPESPILQEKNLKSSKASKVQWYTSGQSLNYSNSHARGYGRV</sequence>
<evidence type="ECO:0000313" key="2">
    <source>
        <dbReference type="Proteomes" id="UP000000763"/>
    </source>
</evidence>
<reference evidence="2" key="1">
    <citation type="journal article" date="2005" name="Nature">
        <title>The map-based sequence of the rice genome.</title>
        <authorList>
            <consortium name="International rice genome sequencing project (IRGSP)"/>
            <person name="Matsumoto T."/>
            <person name="Wu J."/>
            <person name="Kanamori H."/>
            <person name="Katayose Y."/>
            <person name="Fujisawa M."/>
            <person name="Namiki N."/>
            <person name="Mizuno H."/>
            <person name="Yamamoto K."/>
            <person name="Antonio B.A."/>
            <person name="Baba T."/>
            <person name="Sakata K."/>
            <person name="Nagamura Y."/>
            <person name="Aoki H."/>
            <person name="Arikawa K."/>
            <person name="Arita K."/>
            <person name="Bito T."/>
            <person name="Chiden Y."/>
            <person name="Fujitsuka N."/>
            <person name="Fukunaka R."/>
            <person name="Hamada M."/>
            <person name="Harada C."/>
            <person name="Hayashi A."/>
            <person name="Hijishita S."/>
            <person name="Honda M."/>
            <person name="Hosokawa S."/>
            <person name="Ichikawa Y."/>
            <person name="Idonuma A."/>
            <person name="Iijima M."/>
            <person name="Ikeda M."/>
            <person name="Ikeno M."/>
            <person name="Ito K."/>
            <person name="Ito S."/>
            <person name="Ito T."/>
            <person name="Ito Y."/>
            <person name="Ito Y."/>
            <person name="Iwabuchi A."/>
            <person name="Kamiya K."/>
            <person name="Karasawa W."/>
            <person name="Kurita K."/>
            <person name="Katagiri S."/>
            <person name="Kikuta A."/>
            <person name="Kobayashi H."/>
            <person name="Kobayashi N."/>
            <person name="Machita K."/>
            <person name="Maehara T."/>
            <person name="Masukawa M."/>
            <person name="Mizubayashi T."/>
            <person name="Mukai Y."/>
            <person name="Nagasaki H."/>
            <person name="Nagata Y."/>
            <person name="Naito S."/>
            <person name="Nakashima M."/>
            <person name="Nakama Y."/>
            <person name="Nakamichi Y."/>
            <person name="Nakamura M."/>
            <person name="Meguro A."/>
            <person name="Negishi M."/>
            <person name="Ohta I."/>
            <person name="Ohta T."/>
            <person name="Okamoto M."/>
            <person name="Ono N."/>
            <person name="Saji S."/>
            <person name="Sakaguchi M."/>
            <person name="Sakai K."/>
            <person name="Shibata M."/>
            <person name="Shimokawa T."/>
            <person name="Song J."/>
            <person name="Takazaki Y."/>
            <person name="Terasawa K."/>
            <person name="Tsugane M."/>
            <person name="Tsuji K."/>
            <person name="Ueda S."/>
            <person name="Waki K."/>
            <person name="Yamagata H."/>
            <person name="Yamamoto M."/>
            <person name="Yamamoto S."/>
            <person name="Yamane H."/>
            <person name="Yoshiki S."/>
            <person name="Yoshihara R."/>
            <person name="Yukawa K."/>
            <person name="Zhong H."/>
            <person name="Yano M."/>
            <person name="Yuan Q."/>
            <person name="Ouyang S."/>
            <person name="Liu J."/>
            <person name="Jones K.M."/>
            <person name="Gansberger K."/>
            <person name="Moffat K."/>
            <person name="Hill J."/>
            <person name="Bera J."/>
            <person name="Fadrosh D."/>
            <person name="Jin S."/>
            <person name="Johri S."/>
            <person name="Kim M."/>
            <person name="Overton L."/>
            <person name="Reardon M."/>
            <person name="Tsitrin T."/>
            <person name="Vuong H."/>
            <person name="Weaver B."/>
            <person name="Ciecko A."/>
            <person name="Tallon L."/>
            <person name="Jackson J."/>
            <person name="Pai G."/>
            <person name="Aken S.V."/>
            <person name="Utterback T."/>
            <person name="Reidmuller S."/>
            <person name="Feldblyum T."/>
            <person name="Hsiao J."/>
            <person name="Zismann V."/>
            <person name="Iobst S."/>
            <person name="de Vazeille A.R."/>
            <person name="Buell C.R."/>
            <person name="Ying K."/>
            <person name="Li Y."/>
            <person name="Lu T."/>
            <person name="Huang Y."/>
            <person name="Zhao Q."/>
            <person name="Feng Q."/>
            <person name="Zhang L."/>
            <person name="Zhu J."/>
            <person name="Weng Q."/>
            <person name="Mu J."/>
            <person name="Lu Y."/>
            <person name="Fan D."/>
            <person name="Liu Y."/>
            <person name="Guan J."/>
            <person name="Zhang Y."/>
            <person name="Yu S."/>
            <person name="Liu X."/>
            <person name="Zhang Y."/>
            <person name="Hong G."/>
            <person name="Han B."/>
            <person name="Choisne N."/>
            <person name="Demange N."/>
            <person name="Orjeda G."/>
            <person name="Samain S."/>
            <person name="Cattolico L."/>
            <person name="Pelletier E."/>
            <person name="Couloux A."/>
            <person name="Segurens B."/>
            <person name="Wincker P."/>
            <person name="D'Hont A."/>
            <person name="Scarpelli C."/>
            <person name="Weissenbach J."/>
            <person name="Salanoubat M."/>
            <person name="Quetier F."/>
            <person name="Yu Y."/>
            <person name="Kim H.R."/>
            <person name="Rambo T."/>
            <person name="Currie J."/>
            <person name="Collura K."/>
            <person name="Luo M."/>
            <person name="Yang T."/>
            <person name="Ammiraju J.S.S."/>
            <person name="Engler F."/>
            <person name="Soderlund C."/>
            <person name="Wing R.A."/>
            <person name="Palmer L.E."/>
            <person name="de la Bastide M."/>
            <person name="Spiegel L."/>
            <person name="Nascimento L."/>
            <person name="Zutavern T."/>
            <person name="O'Shaughnessy A."/>
            <person name="Dike S."/>
            <person name="Dedhia N."/>
            <person name="Preston R."/>
            <person name="Balija V."/>
            <person name="McCombie W.R."/>
            <person name="Chow T."/>
            <person name="Chen H."/>
            <person name="Chung M."/>
            <person name="Chen C."/>
            <person name="Shaw J."/>
            <person name="Wu H."/>
            <person name="Hsiao K."/>
            <person name="Chao Y."/>
            <person name="Chu M."/>
            <person name="Cheng C."/>
            <person name="Hour A."/>
            <person name="Lee P."/>
            <person name="Lin S."/>
            <person name="Lin Y."/>
            <person name="Liou J."/>
            <person name="Liu S."/>
            <person name="Hsing Y."/>
            <person name="Raghuvanshi S."/>
            <person name="Mohanty A."/>
            <person name="Bharti A.K."/>
            <person name="Gaur A."/>
            <person name="Gupta V."/>
            <person name="Kumar D."/>
            <person name="Ravi V."/>
            <person name="Vij S."/>
            <person name="Kapur A."/>
            <person name="Khurana P."/>
            <person name="Khurana P."/>
            <person name="Khurana J.P."/>
            <person name="Tyagi A.K."/>
            <person name="Gaikwad K."/>
            <person name="Singh A."/>
            <person name="Dalal V."/>
            <person name="Srivastava S."/>
            <person name="Dixit A."/>
            <person name="Pal A.K."/>
            <person name="Ghazi I.A."/>
            <person name="Yadav M."/>
            <person name="Pandit A."/>
            <person name="Bhargava A."/>
            <person name="Sureshbabu K."/>
            <person name="Batra K."/>
            <person name="Sharma T.R."/>
            <person name="Mohapatra T."/>
            <person name="Singh N.K."/>
            <person name="Messing J."/>
            <person name="Nelson A.B."/>
            <person name="Fuks G."/>
            <person name="Kavchok S."/>
            <person name="Keizer G."/>
            <person name="Linton E."/>
            <person name="Llaca V."/>
            <person name="Song R."/>
            <person name="Tanyolac B."/>
            <person name="Young S."/>
            <person name="Ho-Il K."/>
            <person name="Hahn J.H."/>
            <person name="Sangsakoo G."/>
            <person name="Vanavichit A."/>
            <person name="de Mattos Luiz.A.T."/>
            <person name="Zimmer P.D."/>
            <person name="Malone G."/>
            <person name="Dellagostin O."/>
            <person name="de Oliveira A.C."/>
            <person name="Bevan M."/>
            <person name="Bancroft I."/>
            <person name="Minx P."/>
            <person name="Cordum H."/>
            <person name="Wilson R."/>
            <person name="Cheng Z."/>
            <person name="Jin W."/>
            <person name="Jiang J."/>
            <person name="Leong S.A."/>
            <person name="Iwama H."/>
            <person name="Gojobori T."/>
            <person name="Itoh T."/>
            <person name="Niimura Y."/>
            <person name="Fujii Y."/>
            <person name="Habara T."/>
            <person name="Sakai H."/>
            <person name="Sato Y."/>
            <person name="Wilson G."/>
            <person name="Kumar K."/>
            <person name="McCouch S."/>
            <person name="Juretic N."/>
            <person name="Hoen D."/>
            <person name="Wright S."/>
            <person name="Bruskiewich R."/>
            <person name="Bureau T."/>
            <person name="Miyao A."/>
            <person name="Hirochika H."/>
            <person name="Nishikawa T."/>
            <person name="Kadowaki K."/>
            <person name="Sugiura M."/>
            <person name="Burr B."/>
            <person name="Sasaki T."/>
        </authorList>
    </citation>
    <scope>NUCLEOTIDE SEQUENCE [LARGE SCALE GENOMIC DNA]</scope>
    <source>
        <strain evidence="2">cv. Nipponbare</strain>
    </source>
</reference>
<protein>
    <submittedName>
        <fullName evidence="1">Uncharacterized protein</fullName>
    </submittedName>
</protein>
<gene>
    <name evidence="1" type="primary">P0680B05.23</name>
</gene>
<name>Q69SX9_ORYSJ</name>